<protein>
    <submittedName>
        <fullName evidence="3">Enoyl-CoA hydratase/isomerase family protein</fullName>
    </submittedName>
</protein>
<dbReference type="CDD" id="cd06558">
    <property type="entry name" value="crotonase-like"/>
    <property type="match status" value="1"/>
</dbReference>
<dbReference type="InterPro" id="IPR029045">
    <property type="entry name" value="ClpP/crotonase-like_dom_sf"/>
</dbReference>
<dbReference type="Pfam" id="PF00378">
    <property type="entry name" value="ECH_1"/>
    <property type="match status" value="1"/>
</dbReference>
<dbReference type="GO" id="GO:0006635">
    <property type="term" value="P:fatty acid beta-oxidation"/>
    <property type="evidence" value="ECO:0007669"/>
    <property type="project" value="TreeGrafter"/>
</dbReference>
<evidence type="ECO:0000313" key="4">
    <source>
        <dbReference type="Proteomes" id="UP000032160"/>
    </source>
</evidence>
<dbReference type="STRING" id="1458461.BN1012_Phect318"/>
<gene>
    <name evidence="3" type="ORF">BN1012_Phect318</name>
</gene>
<dbReference type="EMBL" id="HG966617">
    <property type="protein sequence ID" value="CDO58532.1"/>
    <property type="molecule type" value="Genomic_DNA"/>
</dbReference>
<dbReference type="PANTHER" id="PTHR11941">
    <property type="entry name" value="ENOYL-COA HYDRATASE-RELATED"/>
    <property type="match status" value="1"/>
</dbReference>
<organism evidence="3 4">
    <name type="scientific">Candidatus Phaeomarinibacter ectocarpi</name>
    <dbReference type="NCBI Taxonomy" id="1458461"/>
    <lineage>
        <taxon>Bacteria</taxon>
        <taxon>Pseudomonadati</taxon>
        <taxon>Pseudomonadota</taxon>
        <taxon>Alphaproteobacteria</taxon>
        <taxon>Hyphomicrobiales</taxon>
        <taxon>Parvibaculaceae</taxon>
        <taxon>Candidatus Phaeomarinibacter</taxon>
    </lineage>
</organism>
<dbReference type="PANTHER" id="PTHR11941:SF54">
    <property type="entry name" value="ENOYL-COA HYDRATASE, MITOCHONDRIAL"/>
    <property type="match status" value="1"/>
</dbReference>
<dbReference type="InterPro" id="IPR018376">
    <property type="entry name" value="Enoyl-CoA_hyd/isom_CS"/>
</dbReference>
<proteinExistence type="inferred from homology"/>
<dbReference type="KEGG" id="pect:BN1012_Phect318"/>
<keyword evidence="3" id="KW-0413">Isomerase</keyword>
<keyword evidence="4" id="KW-1185">Reference proteome</keyword>
<dbReference type="Proteomes" id="UP000032160">
    <property type="component" value="Chromosome I"/>
</dbReference>
<dbReference type="AlphaFoldDB" id="X5MBU1"/>
<name>X5MBU1_9HYPH</name>
<dbReference type="InterPro" id="IPR001753">
    <property type="entry name" value="Enoyl-CoA_hydra/iso"/>
</dbReference>
<dbReference type="OrthoDB" id="8640486at2"/>
<comment type="similarity">
    <text evidence="1 2">Belongs to the enoyl-CoA hydratase/isomerase family.</text>
</comment>
<evidence type="ECO:0000256" key="2">
    <source>
        <dbReference type="RuleBase" id="RU003707"/>
    </source>
</evidence>
<dbReference type="HOGENOM" id="CLU_009834_7_5_5"/>
<dbReference type="PROSITE" id="PS00166">
    <property type="entry name" value="ENOYL_COA_HYDRATASE"/>
    <property type="match status" value="1"/>
</dbReference>
<dbReference type="Gene3D" id="3.90.226.10">
    <property type="entry name" value="2-enoyl-CoA Hydratase, Chain A, domain 1"/>
    <property type="match status" value="1"/>
</dbReference>
<evidence type="ECO:0000313" key="3">
    <source>
        <dbReference type="EMBL" id="CDO58532.1"/>
    </source>
</evidence>
<dbReference type="RefSeq" id="WP_043949460.1">
    <property type="nucleotide sequence ID" value="NZ_HG966617.1"/>
</dbReference>
<sequence>MSSVRTITIDGKGPNALTPDAIAAMDAALTVAEQDPATEAIILKSKPGGAFCVGLDNAILADGEAAAAGLLNAMGQLLLHLFTSHLRVVAQVEGHAVAAGAMLLLVSDIRIGSPGDYRIGFSEVGIGMPLPGLPLALARHRLNGQWLTRATALATILPPADALQAGFLDDIHGDVQQASMKAAEALAALPRDAYTQTAATLRAAAVEEMKLSLGVR</sequence>
<evidence type="ECO:0000256" key="1">
    <source>
        <dbReference type="ARBA" id="ARBA00005254"/>
    </source>
</evidence>
<reference evidence="3 4" key="1">
    <citation type="journal article" date="2014" name="Front. Genet.">
        <title>Genome and metabolic network of "Candidatus Phaeomarinobacter ectocarpi" Ec32, a new candidate genus of Alphaproteobacteria frequently associated with brown algae.</title>
        <authorList>
            <person name="Dittami S.M."/>
            <person name="Barbeyron T."/>
            <person name="Boyen C."/>
            <person name="Cambefort J."/>
            <person name="Collet G."/>
            <person name="Delage L."/>
            <person name="Gobet A."/>
            <person name="Groisillier A."/>
            <person name="Leblanc C."/>
            <person name="Michel G."/>
            <person name="Scornet D."/>
            <person name="Siegel A."/>
            <person name="Tapia J.E."/>
            <person name="Tonon T."/>
        </authorList>
    </citation>
    <scope>NUCLEOTIDE SEQUENCE [LARGE SCALE GENOMIC DNA]</scope>
    <source>
        <strain evidence="3 4">Ec32</strain>
    </source>
</reference>
<dbReference type="GO" id="GO:0016853">
    <property type="term" value="F:isomerase activity"/>
    <property type="evidence" value="ECO:0007669"/>
    <property type="project" value="UniProtKB-KW"/>
</dbReference>
<accession>X5MBU1</accession>
<dbReference type="SUPFAM" id="SSF52096">
    <property type="entry name" value="ClpP/crotonase"/>
    <property type="match status" value="1"/>
</dbReference>